<dbReference type="GO" id="GO:0020037">
    <property type="term" value="F:heme binding"/>
    <property type="evidence" value="ECO:0007669"/>
    <property type="project" value="InterPro"/>
</dbReference>
<proteinExistence type="predicted"/>
<dbReference type="InterPro" id="IPR009111">
    <property type="entry name" value="QH-AmDH_asu_dom2"/>
</dbReference>
<dbReference type="Pfam" id="PF09098">
    <property type="entry name" value="Dehyd-heme_bind"/>
    <property type="match status" value="1"/>
</dbReference>
<protein>
    <submittedName>
        <fullName evidence="6">Quinohemoprotein amine dehydrogenase subunit alpha</fullName>
    </submittedName>
</protein>
<dbReference type="SUPFAM" id="SSF46626">
    <property type="entry name" value="Cytochrome c"/>
    <property type="match status" value="2"/>
</dbReference>
<feature type="domain" description="Quinohemoprotein amine dehydrogenase alpha subunit" evidence="3">
    <location>
        <begin position="326"/>
        <end position="410"/>
    </location>
</feature>
<dbReference type="SUPFAM" id="SSF69298">
    <property type="entry name" value="Quinohemoprotein amine dehydrogenase A chain, domain 3"/>
    <property type="match status" value="1"/>
</dbReference>
<dbReference type="InterPro" id="IPR013783">
    <property type="entry name" value="Ig-like_fold"/>
</dbReference>
<dbReference type="Pfam" id="PF14930">
    <property type="entry name" value="Qn_am_d_aII"/>
    <property type="match status" value="1"/>
</dbReference>
<feature type="chain" id="PRO_5038427483" evidence="1">
    <location>
        <begin position="22"/>
        <end position="547"/>
    </location>
</feature>
<evidence type="ECO:0000259" key="4">
    <source>
        <dbReference type="Pfam" id="PF09100"/>
    </source>
</evidence>
<dbReference type="Gene3D" id="1.10.760.10">
    <property type="entry name" value="Cytochrome c-like domain"/>
    <property type="match status" value="1"/>
</dbReference>
<dbReference type="InterPro" id="IPR015182">
    <property type="entry name" value="QH-AmDH_asu_heme-bd_dom"/>
</dbReference>
<feature type="domain" description="Quinohemoprotein amine dehydrogenase alpha subunit" evidence="5">
    <location>
        <begin position="221"/>
        <end position="308"/>
    </location>
</feature>
<feature type="domain" description="Quinohemoprotein amine dehydrogenase alpha subunit haem binding" evidence="2">
    <location>
        <begin position="50"/>
        <end position="210"/>
    </location>
</feature>
<evidence type="ECO:0000256" key="1">
    <source>
        <dbReference type="SAM" id="SignalP"/>
    </source>
</evidence>
<organism evidence="6 7">
    <name type="scientific">Calidifontibacillus erzurumensis</name>
    <dbReference type="NCBI Taxonomy" id="2741433"/>
    <lineage>
        <taxon>Bacteria</taxon>
        <taxon>Bacillati</taxon>
        <taxon>Bacillota</taxon>
        <taxon>Bacilli</taxon>
        <taxon>Bacillales</taxon>
        <taxon>Bacillaceae</taxon>
        <taxon>Calidifontibacillus/Schinkia group</taxon>
        <taxon>Calidifontibacillus</taxon>
    </lineage>
</organism>
<dbReference type="AlphaFoldDB" id="A0A8J8GFL2"/>
<evidence type="ECO:0000259" key="5">
    <source>
        <dbReference type="Pfam" id="PF14930"/>
    </source>
</evidence>
<dbReference type="InterPro" id="IPR036909">
    <property type="entry name" value="Cyt_c-like_dom_sf"/>
</dbReference>
<dbReference type="Gene3D" id="2.40.128.120">
    <property type="entry name" value="Quinohemoprotein amine dehydrogenase alpha subunit, domain 2"/>
    <property type="match status" value="1"/>
</dbReference>
<dbReference type="GO" id="GO:0009055">
    <property type="term" value="F:electron transfer activity"/>
    <property type="evidence" value="ECO:0007669"/>
    <property type="project" value="InterPro"/>
</dbReference>
<keyword evidence="7" id="KW-1185">Reference proteome</keyword>
<evidence type="ECO:0000313" key="6">
    <source>
        <dbReference type="EMBL" id="NSL51410.1"/>
    </source>
</evidence>
<dbReference type="InterPro" id="IPR015183">
    <property type="entry name" value="QH-AmDH_asu_dom_III"/>
</dbReference>
<evidence type="ECO:0000313" key="7">
    <source>
        <dbReference type="Proteomes" id="UP000625804"/>
    </source>
</evidence>
<reference evidence="6" key="1">
    <citation type="submission" date="2020-06" db="EMBL/GenBank/DDBJ databases">
        <title>A novel thermopfilic bacterium from Erzurum, Turkey.</title>
        <authorList>
            <person name="Adiguzel A."/>
            <person name="Ay H."/>
            <person name="Baltaci M.O."/>
        </authorList>
    </citation>
    <scope>NUCLEOTIDE SEQUENCE</scope>
    <source>
        <strain evidence="6">P2</strain>
    </source>
</reference>
<dbReference type="SUPFAM" id="SSF81296">
    <property type="entry name" value="E set domains"/>
    <property type="match status" value="2"/>
</dbReference>
<comment type="caution">
    <text evidence="6">The sequence shown here is derived from an EMBL/GenBank/DDBJ whole genome shotgun (WGS) entry which is preliminary data.</text>
</comment>
<evidence type="ECO:0000259" key="3">
    <source>
        <dbReference type="Pfam" id="PF09099"/>
    </source>
</evidence>
<gene>
    <name evidence="6" type="primary">peaA</name>
    <name evidence="6" type="ORF">HR057_06465</name>
</gene>
<evidence type="ECO:0000259" key="2">
    <source>
        <dbReference type="Pfam" id="PF09098"/>
    </source>
</evidence>
<dbReference type="PROSITE" id="PS51257">
    <property type="entry name" value="PROKAR_LIPOPROTEIN"/>
    <property type="match status" value="1"/>
</dbReference>
<feature type="signal peptide" evidence="1">
    <location>
        <begin position="1"/>
        <end position="21"/>
    </location>
</feature>
<feature type="domain" description="Quinohemoprotein amine dehydrogenase alpha subunit" evidence="4">
    <location>
        <begin position="416"/>
        <end position="544"/>
    </location>
</feature>
<dbReference type="Proteomes" id="UP000625804">
    <property type="component" value="Unassembled WGS sequence"/>
</dbReference>
<dbReference type="EMBL" id="JABTTE010000006">
    <property type="protein sequence ID" value="NSL51410.1"/>
    <property type="molecule type" value="Genomic_DNA"/>
</dbReference>
<dbReference type="NCBIfam" id="TIGR03908">
    <property type="entry name" value="QH_alpha"/>
    <property type="match status" value="1"/>
</dbReference>
<dbReference type="InterPro" id="IPR015184">
    <property type="entry name" value="QH-AmDH_asu_dom_IV"/>
</dbReference>
<dbReference type="Gene3D" id="2.60.40.10">
    <property type="entry name" value="Immunoglobulins"/>
    <property type="match status" value="2"/>
</dbReference>
<dbReference type="InterPro" id="IPR014756">
    <property type="entry name" value="Ig_E-set"/>
</dbReference>
<keyword evidence="1" id="KW-0732">Signal</keyword>
<accession>A0A8J8GFL2</accession>
<dbReference type="InterPro" id="IPR023887">
    <property type="entry name" value="QH-AmDH_asu"/>
</dbReference>
<dbReference type="RefSeq" id="WP_173730616.1">
    <property type="nucleotide sequence ID" value="NZ_JABTTE010000006.1"/>
</dbReference>
<dbReference type="InterPro" id="IPR036718">
    <property type="entry name" value="H-AmDH_asu_dom2_sf"/>
</dbReference>
<sequence>MGGKKSWIFILLAIVIVTLSACTNSSTKETATGENVVQKAASKNVGDWSETFQKACLTCHAVDENGKIARISDIRKTPEGWEQTILRMQRTWGVELSSEEAARIVAELSEKNGLAPEETEKIMYWLTDTGSIVEAPMENELMQESCVQCHAGARVLAQYRTEDEWKKLKDFHIGMNPSMVYQMRAIDWIGNADKIADYLAKTNPMETEAWKNWKENGKKYDITGEWKIIGYSPSTGLYSGDATITAKDDLYYEKRTLNLAGKATNYEGNVRMFTGYSLRSSLGNENEKIRGVFNVQGDGEIITGQWNRVNDMGIYAKETYYKKGQPQVLAVWPKSIKKGTEQTITVFGTDFPQNLKKENFQTTNGLEIVEVVKQNNDEVQLKVKAPANTDIPTGEISFVDQKGAASINFYQKVDYVKVTPEYGLARLAYDGRKQSVQFEAIAYANGKDGKANTEDDIELGPVNAKWKLQEYKLMGIEDEDVKYVGSINENTGLFIPSDGGPNIKREWNTNNAGNVTVVATYVDPHSGEKLVGETFLLVTIPDFVYVK</sequence>
<dbReference type="Pfam" id="PF09100">
    <property type="entry name" value="Qn_am_d_aIV"/>
    <property type="match status" value="1"/>
</dbReference>
<dbReference type="Pfam" id="PF09099">
    <property type="entry name" value="Qn_am_d_aIII"/>
    <property type="match status" value="1"/>
</dbReference>
<name>A0A8J8GFL2_9BACI</name>